<evidence type="ECO:0000313" key="1">
    <source>
        <dbReference type="EMBL" id="PPQ34130.1"/>
    </source>
</evidence>
<sequence length="180" mass="20517">MVAGKDTGKVEVPVPATHRAVDLTGDLTWMGKMANPQKSDIFVWTLGLLFLSGLHWREIAERIGREPGSVRSMRTRFGIPIASDRRLITTELDTLRGKMTCVVSKYIVKRCNESGTYFWCHRDDRACNTAPMVRRKNGLRDQRIEGRSPVFRLLSRAEIDRLPRHLIEPFANNERIVGLA</sequence>
<proteinExistence type="predicted"/>
<dbReference type="AlphaFoldDB" id="A0A2S6NHQ0"/>
<protein>
    <submittedName>
        <fullName evidence="1">Uncharacterized protein</fullName>
    </submittedName>
</protein>
<organism evidence="1 2">
    <name type="scientific">Rhodopila globiformis</name>
    <name type="common">Rhodopseudomonas globiformis</name>
    <dbReference type="NCBI Taxonomy" id="1071"/>
    <lineage>
        <taxon>Bacteria</taxon>
        <taxon>Pseudomonadati</taxon>
        <taxon>Pseudomonadota</taxon>
        <taxon>Alphaproteobacteria</taxon>
        <taxon>Acetobacterales</taxon>
        <taxon>Acetobacteraceae</taxon>
        <taxon>Rhodopila</taxon>
    </lineage>
</organism>
<keyword evidence="2" id="KW-1185">Reference proteome</keyword>
<name>A0A2S6NHQ0_RHOGL</name>
<accession>A0A2S6NHQ0</accession>
<comment type="caution">
    <text evidence="1">The sequence shown here is derived from an EMBL/GenBank/DDBJ whole genome shotgun (WGS) entry which is preliminary data.</text>
</comment>
<dbReference type="Proteomes" id="UP000239724">
    <property type="component" value="Unassembled WGS sequence"/>
</dbReference>
<gene>
    <name evidence="1" type="ORF">CCS01_12155</name>
</gene>
<reference evidence="1 2" key="1">
    <citation type="journal article" date="2018" name="Arch. Microbiol.">
        <title>New insights into the metabolic potential of the phototrophic purple bacterium Rhodopila globiformis DSM 161(T) from its draft genome sequence and evidence for a vanadium-dependent nitrogenase.</title>
        <authorList>
            <person name="Imhoff J.F."/>
            <person name="Rahn T."/>
            <person name="Kunzel S."/>
            <person name="Neulinger S.C."/>
        </authorList>
    </citation>
    <scope>NUCLEOTIDE SEQUENCE [LARGE SCALE GENOMIC DNA]</scope>
    <source>
        <strain evidence="1 2">DSM 161</strain>
    </source>
</reference>
<dbReference type="EMBL" id="NHRY01000128">
    <property type="protein sequence ID" value="PPQ34130.1"/>
    <property type="molecule type" value="Genomic_DNA"/>
</dbReference>
<evidence type="ECO:0000313" key="2">
    <source>
        <dbReference type="Proteomes" id="UP000239724"/>
    </source>
</evidence>